<proteinExistence type="predicted"/>
<evidence type="ECO:0000313" key="1">
    <source>
        <dbReference type="EMBL" id="KAK4288324.1"/>
    </source>
</evidence>
<name>A0AAE1NE05_9EUCA</name>
<protein>
    <submittedName>
        <fullName evidence="1">Uncharacterized protein</fullName>
    </submittedName>
</protein>
<dbReference type="Proteomes" id="UP001292094">
    <property type="component" value="Unassembled WGS sequence"/>
</dbReference>
<gene>
    <name evidence="1" type="ORF">Pmani_038642</name>
</gene>
<dbReference type="EMBL" id="JAWZYT010006354">
    <property type="protein sequence ID" value="KAK4288324.1"/>
    <property type="molecule type" value="Genomic_DNA"/>
</dbReference>
<reference evidence="1" key="1">
    <citation type="submission" date="2023-11" db="EMBL/GenBank/DDBJ databases">
        <title>Genome assemblies of two species of porcelain crab, Petrolisthes cinctipes and Petrolisthes manimaculis (Anomura: Porcellanidae).</title>
        <authorList>
            <person name="Angst P."/>
        </authorList>
    </citation>
    <scope>NUCLEOTIDE SEQUENCE</scope>
    <source>
        <strain evidence="1">PB745_02</strain>
        <tissue evidence="1">Gill</tissue>
    </source>
</reference>
<evidence type="ECO:0000313" key="2">
    <source>
        <dbReference type="Proteomes" id="UP001292094"/>
    </source>
</evidence>
<keyword evidence="2" id="KW-1185">Reference proteome</keyword>
<accession>A0AAE1NE05</accession>
<comment type="caution">
    <text evidence="1">The sequence shown here is derived from an EMBL/GenBank/DDBJ whole genome shotgun (WGS) entry which is preliminary data.</text>
</comment>
<dbReference type="AlphaFoldDB" id="A0AAE1NE05"/>
<organism evidence="1 2">
    <name type="scientific">Petrolisthes manimaculis</name>
    <dbReference type="NCBI Taxonomy" id="1843537"/>
    <lineage>
        <taxon>Eukaryota</taxon>
        <taxon>Metazoa</taxon>
        <taxon>Ecdysozoa</taxon>
        <taxon>Arthropoda</taxon>
        <taxon>Crustacea</taxon>
        <taxon>Multicrustacea</taxon>
        <taxon>Malacostraca</taxon>
        <taxon>Eumalacostraca</taxon>
        <taxon>Eucarida</taxon>
        <taxon>Decapoda</taxon>
        <taxon>Pleocyemata</taxon>
        <taxon>Anomura</taxon>
        <taxon>Galatheoidea</taxon>
        <taxon>Porcellanidae</taxon>
        <taxon>Petrolisthes</taxon>
    </lineage>
</organism>
<sequence>MLLAVTEAEDGVSKKGIEWREVSVEERDDCKVTFELDREWSEDRDRWRREGCMEQSLLDPRIGWVVSPWGRRWSEEM</sequence>